<evidence type="ECO:0000313" key="2">
    <source>
        <dbReference type="Proteomes" id="UP000466535"/>
    </source>
</evidence>
<sequence length="145" mass="16658">MTAVSESIEIDRPVSEVFAYLDDPHNHATITPGITDIRNVEPLDNGGKRLEHTYEMAGVGIDGELVEQIHEENERMRFEMRGRLTGEIDLRFEDLDGRTRVTYSAEYDIPGRVLSAAAEPVVKRYNRRQLRKTLDNLKRELESED</sequence>
<dbReference type="EMBL" id="WUUT01000003">
    <property type="protein sequence ID" value="MXR51961.1"/>
    <property type="molecule type" value="Genomic_DNA"/>
</dbReference>
<dbReference type="SUPFAM" id="SSF55961">
    <property type="entry name" value="Bet v1-like"/>
    <property type="match status" value="1"/>
</dbReference>
<comment type="caution">
    <text evidence="1">The sequence shown here is derived from an EMBL/GenBank/DDBJ whole genome shotgun (WGS) entry which is preliminary data.</text>
</comment>
<evidence type="ECO:0000313" key="1">
    <source>
        <dbReference type="EMBL" id="MXR51961.1"/>
    </source>
</evidence>
<dbReference type="Pfam" id="PF10604">
    <property type="entry name" value="Polyketide_cyc2"/>
    <property type="match status" value="1"/>
</dbReference>
<dbReference type="RefSeq" id="WP_159764083.1">
    <property type="nucleotide sequence ID" value="NZ_WUUT01000003.1"/>
</dbReference>
<gene>
    <name evidence="1" type="ORF">GRX03_10160</name>
</gene>
<keyword evidence="2" id="KW-1185">Reference proteome</keyword>
<organism evidence="1 2">
    <name type="scientific">Halovenus carboxidivorans</name>
    <dbReference type="NCBI Taxonomy" id="2692199"/>
    <lineage>
        <taxon>Archaea</taxon>
        <taxon>Methanobacteriati</taxon>
        <taxon>Methanobacteriota</taxon>
        <taxon>Stenosarchaea group</taxon>
        <taxon>Halobacteria</taxon>
        <taxon>Halobacteriales</taxon>
        <taxon>Haloarculaceae</taxon>
        <taxon>Halovenus</taxon>
    </lineage>
</organism>
<dbReference type="OrthoDB" id="195304at2157"/>
<dbReference type="Proteomes" id="UP000466535">
    <property type="component" value="Unassembled WGS sequence"/>
</dbReference>
<name>A0A6B0T9P2_9EURY</name>
<dbReference type="InterPro" id="IPR019587">
    <property type="entry name" value="Polyketide_cyclase/dehydratase"/>
</dbReference>
<accession>A0A6B0T9P2</accession>
<dbReference type="InterPro" id="IPR023393">
    <property type="entry name" value="START-like_dom_sf"/>
</dbReference>
<protein>
    <submittedName>
        <fullName evidence="1">SRPBCC family protein</fullName>
    </submittedName>
</protein>
<reference evidence="1 2" key="1">
    <citation type="submission" date="2019-12" db="EMBL/GenBank/DDBJ databases">
        <title>Isolation and characterization of three novel carbon monoxide-oxidizing members of Halobacteria from salione crusts and soils.</title>
        <authorList>
            <person name="Myers M.R."/>
            <person name="King G.M."/>
        </authorList>
    </citation>
    <scope>NUCLEOTIDE SEQUENCE [LARGE SCALE GENOMIC DNA]</scope>
    <source>
        <strain evidence="1 2">WSH3</strain>
    </source>
</reference>
<proteinExistence type="predicted"/>
<dbReference type="Gene3D" id="3.30.530.20">
    <property type="match status" value="1"/>
</dbReference>
<dbReference type="AlphaFoldDB" id="A0A6B0T9P2"/>